<proteinExistence type="inferred from homology"/>
<accession>A0A2J7ZPY4</accession>
<dbReference type="SUPFAM" id="SSF141255">
    <property type="entry name" value="YccV-like"/>
    <property type="match status" value="1"/>
</dbReference>
<dbReference type="Gene3D" id="3.50.80.10">
    <property type="entry name" value="D-tyrosyl-tRNA(Tyr) deacylase"/>
    <property type="match status" value="1"/>
</dbReference>
<dbReference type="Gene3D" id="2.30.30.390">
    <property type="entry name" value="Hemimethylated DNA-binding domain"/>
    <property type="match status" value="1"/>
</dbReference>
<feature type="compositionally biased region" description="Gly residues" evidence="5">
    <location>
        <begin position="316"/>
        <end position="325"/>
    </location>
</feature>
<dbReference type="InterPro" id="IPR036623">
    <property type="entry name" value="Hemimethylated_DNA-bd_sf"/>
</dbReference>
<evidence type="ECO:0000313" key="8">
    <source>
        <dbReference type="Proteomes" id="UP000236333"/>
    </source>
</evidence>
<feature type="compositionally biased region" description="Gly residues" evidence="5">
    <location>
        <begin position="25"/>
        <end position="42"/>
    </location>
</feature>
<evidence type="ECO:0000313" key="7">
    <source>
        <dbReference type="EMBL" id="PNH02321.1"/>
    </source>
</evidence>
<feature type="compositionally biased region" description="Low complexity" evidence="5">
    <location>
        <begin position="224"/>
        <end position="241"/>
    </location>
</feature>
<dbReference type="GO" id="GO:0005737">
    <property type="term" value="C:cytoplasm"/>
    <property type="evidence" value="ECO:0007669"/>
    <property type="project" value="InterPro"/>
</dbReference>
<dbReference type="EC" id="3.1.1.96" evidence="2"/>
<dbReference type="Pfam" id="PF08755">
    <property type="entry name" value="YccV-like"/>
    <property type="match status" value="1"/>
</dbReference>
<dbReference type="GO" id="GO:0003677">
    <property type="term" value="F:DNA binding"/>
    <property type="evidence" value="ECO:0007669"/>
    <property type="project" value="InterPro"/>
</dbReference>
<dbReference type="Pfam" id="PF02580">
    <property type="entry name" value="Tyr_Deacylase"/>
    <property type="match status" value="1"/>
</dbReference>
<feature type="region of interest" description="Disordered" evidence="5">
    <location>
        <begin position="216"/>
        <end position="265"/>
    </location>
</feature>
<comment type="catalytic activity">
    <reaction evidence="4">
        <text>a D-aminoacyl-tRNA + H2O = a tRNA + a D-alpha-amino acid + H(+)</text>
        <dbReference type="Rhea" id="RHEA:13953"/>
        <dbReference type="Rhea" id="RHEA-COMP:10123"/>
        <dbReference type="Rhea" id="RHEA-COMP:10124"/>
        <dbReference type="ChEBI" id="CHEBI:15377"/>
        <dbReference type="ChEBI" id="CHEBI:15378"/>
        <dbReference type="ChEBI" id="CHEBI:59871"/>
        <dbReference type="ChEBI" id="CHEBI:78442"/>
        <dbReference type="ChEBI" id="CHEBI:79333"/>
        <dbReference type="EC" id="3.1.1.96"/>
    </reaction>
</comment>
<organism evidence="7 8">
    <name type="scientific">Tetrabaena socialis</name>
    <dbReference type="NCBI Taxonomy" id="47790"/>
    <lineage>
        <taxon>Eukaryota</taxon>
        <taxon>Viridiplantae</taxon>
        <taxon>Chlorophyta</taxon>
        <taxon>core chlorophytes</taxon>
        <taxon>Chlorophyceae</taxon>
        <taxon>CS clade</taxon>
        <taxon>Chlamydomonadales</taxon>
        <taxon>Tetrabaenaceae</taxon>
        <taxon>Tetrabaena</taxon>
    </lineage>
</organism>
<dbReference type="OrthoDB" id="275783at2759"/>
<comment type="similarity">
    <text evidence="1">Belongs to the DTD family.</text>
</comment>
<name>A0A2J7ZPY4_9CHLO</name>
<gene>
    <name evidence="7" type="ORF">TSOC_011712</name>
</gene>
<feature type="compositionally biased region" description="Low complexity" evidence="5">
    <location>
        <begin position="303"/>
        <end position="315"/>
    </location>
</feature>
<evidence type="ECO:0000259" key="6">
    <source>
        <dbReference type="Pfam" id="PF08755"/>
    </source>
</evidence>
<dbReference type="InterPro" id="IPR011722">
    <property type="entry name" value="Hemimethylated_DNA-bd_dom"/>
</dbReference>
<reference evidence="7 8" key="1">
    <citation type="journal article" date="2017" name="Mol. Biol. Evol.">
        <title>The 4-celled Tetrabaena socialis nuclear genome reveals the essential components for genetic control of cell number at the origin of multicellularity in the volvocine lineage.</title>
        <authorList>
            <person name="Featherston J."/>
            <person name="Arakaki Y."/>
            <person name="Hanschen E.R."/>
            <person name="Ferris P.J."/>
            <person name="Michod R.E."/>
            <person name="Olson B.J.S.C."/>
            <person name="Nozaki H."/>
            <person name="Durand P.M."/>
        </authorList>
    </citation>
    <scope>NUCLEOTIDE SEQUENCE [LARGE SCALE GENOMIC DNA]</scope>
    <source>
        <strain evidence="7 8">NIES-571</strain>
    </source>
</reference>
<evidence type="ECO:0000256" key="2">
    <source>
        <dbReference type="ARBA" id="ARBA00013056"/>
    </source>
</evidence>
<comment type="catalytic activity">
    <reaction evidence="3">
        <text>glycyl-tRNA(Ala) + H2O = tRNA(Ala) + glycine + H(+)</text>
        <dbReference type="Rhea" id="RHEA:53744"/>
        <dbReference type="Rhea" id="RHEA-COMP:9657"/>
        <dbReference type="Rhea" id="RHEA-COMP:13640"/>
        <dbReference type="ChEBI" id="CHEBI:15377"/>
        <dbReference type="ChEBI" id="CHEBI:15378"/>
        <dbReference type="ChEBI" id="CHEBI:57305"/>
        <dbReference type="ChEBI" id="CHEBI:78442"/>
        <dbReference type="ChEBI" id="CHEBI:78522"/>
        <dbReference type="EC" id="3.1.1.96"/>
    </reaction>
</comment>
<dbReference type="Proteomes" id="UP000236333">
    <property type="component" value="Unassembled WGS sequence"/>
</dbReference>
<sequence>MRVVTRFTPEAADGAVGGSSDSGSGSSGGGGGSSGGGGGGSGTAAASTGEVFIDVFGGGQLMQQHELRELMTGLGVPLVRAHVRPLSPAEALQRVAANLIGVYRQMGDLPCMRLMLELACAITDNHRTFAYRGVIVDWDPQCRMEEQVRAAAGLAGERAGEPGENNGSCASVPTIRSLGCTGTFAKWIVQMGVDALPGGGRHQPFYRVLVDSRAPGAAQPPPLGQAGQAEGRQRAPGASTAGWGGGGMQPVWEPHGPGAALIGLHNEPPHQETYVAQVNIQLLVPQQPQPQPQPGQRDPSPSEGAAAEPAAPAAAQGGGAEGGVGPQATEVGPQVVAQAAPVGAQADGVPPGVTTVPVPHDFEVLWAGPAGRVRGGGPYEQAKGGWVAGGASITQRRPRDLLPQRVSVGLAAEDWEDAGRCLEAMAQQAGAAGAAAAAAAAGTASIWHNLESHVARLRGVMEEQRADWLADATRQKRRPPGVLFKAGSLMQARELYGKLVEEVRRQYSSERVKDGVFGAMMDVASINDGPVTFTIDSADPDG</sequence>
<dbReference type="EMBL" id="PGGS01000677">
    <property type="protein sequence ID" value="PNH02321.1"/>
    <property type="molecule type" value="Genomic_DNA"/>
</dbReference>
<dbReference type="GO" id="GO:0051500">
    <property type="term" value="F:D-tyrosyl-tRNA(Tyr) deacylase activity"/>
    <property type="evidence" value="ECO:0007669"/>
    <property type="project" value="TreeGrafter"/>
</dbReference>
<evidence type="ECO:0000256" key="5">
    <source>
        <dbReference type="SAM" id="MobiDB-lite"/>
    </source>
</evidence>
<dbReference type="PANTHER" id="PTHR10472">
    <property type="entry name" value="D-TYROSYL-TRNA TYR DEACYLASE"/>
    <property type="match status" value="1"/>
</dbReference>
<keyword evidence="8" id="KW-1185">Reference proteome</keyword>
<dbReference type="InterPro" id="IPR023509">
    <property type="entry name" value="DTD-like_sf"/>
</dbReference>
<dbReference type="AlphaFoldDB" id="A0A2J7ZPY4"/>
<feature type="region of interest" description="Disordered" evidence="5">
    <location>
        <begin position="286"/>
        <end position="328"/>
    </location>
</feature>
<comment type="caution">
    <text evidence="7">The sequence shown here is derived from an EMBL/GenBank/DDBJ whole genome shotgun (WGS) entry which is preliminary data.</text>
</comment>
<dbReference type="PANTHER" id="PTHR10472:SF5">
    <property type="entry name" value="D-AMINOACYL-TRNA DEACYLASE 1"/>
    <property type="match status" value="1"/>
</dbReference>
<protein>
    <recommendedName>
        <fullName evidence="2">D-aminoacyl-tRNA deacylase</fullName>
        <ecNumber evidence="2">3.1.1.96</ecNumber>
    </recommendedName>
</protein>
<evidence type="ECO:0000256" key="3">
    <source>
        <dbReference type="ARBA" id="ARBA00047676"/>
    </source>
</evidence>
<evidence type="ECO:0000256" key="4">
    <source>
        <dbReference type="ARBA" id="ARBA00048018"/>
    </source>
</evidence>
<feature type="region of interest" description="Disordered" evidence="5">
    <location>
        <begin position="1"/>
        <end position="43"/>
    </location>
</feature>
<feature type="compositionally biased region" description="Low complexity" evidence="5">
    <location>
        <begin position="11"/>
        <end position="24"/>
    </location>
</feature>
<feature type="domain" description="Hemimethylated DNA-binding" evidence="6">
    <location>
        <begin position="125"/>
        <end position="153"/>
    </location>
</feature>
<dbReference type="InterPro" id="IPR003732">
    <property type="entry name" value="Daa-tRNA_deacyls_DTD"/>
</dbReference>
<dbReference type="SUPFAM" id="SSF69500">
    <property type="entry name" value="DTD-like"/>
    <property type="match status" value="1"/>
</dbReference>
<evidence type="ECO:0000256" key="1">
    <source>
        <dbReference type="ARBA" id="ARBA00009673"/>
    </source>
</evidence>